<gene>
    <name evidence="2" type="ORF">SCFA_780003</name>
</gene>
<dbReference type="PANTHER" id="PTHR42924:SF3">
    <property type="entry name" value="POLYMERASE_HISTIDINOL PHOSPHATASE N-TERMINAL DOMAIN-CONTAINING PROTEIN"/>
    <property type="match status" value="1"/>
</dbReference>
<dbReference type="EMBL" id="CAADRM010000145">
    <property type="protein sequence ID" value="VFU18162.1"/>
    <property type="molecule type" value="Genomic_DNA"/>
</dbReference>
<dbReference type="SUPFAM" id="SSF89550">
    <property type="entry name" value="PHP domain-like"/>
    <property type="match status" value="1"/>
</dbReference>
<dbReference type="GO" id="GO:0035312">
    <property type="term" value="F:5'-3' DNA exonuclease activity"/>
    <property type="evidence" value="ECO:0007669"/>
    <property type="project" value="TreeGrafter"/>
</dbReference>
<protein>
    <submittedName>
        <fullName evidence="2">Phosphotransferase enzyme family protein</fullName>
    </submittedName>
</protein>
<dbReference type="CDD" id="cd07432">
    <property type="entry name" value="PHP_HisPPase"/>
    <property type="match status" value="1"/>
</dbReference>
<sequence length="504" mass="57097">MLIEMHAHTSRHSECSRVDPIQLVERVRMKGLQGLVITEHEYLWSSSEIEELREKTGADESFVILAAQEVNTDIGHVLVYGADQSITGTHPLGELRKSYPHAALVWAHPLRKGRTPKISRLLSPDLDAIEIFNNNHTPRGNYHGLMLWHQYKFTAISGSDTHGIETAGTLPTLFDHPVRNMDELVDELKQGRCRPLYKEIPKTGSNALVEEISLGTKGGDESRQRIIVKRPKGNGRWKGLKNSSEVLRSIRDHGFATGPFRVPAVMDIDEEEQIIIEEGQRGKSLFDLLPRVGRDVGREYFKASALWLARLHTSGVRLDLVEKTIAREHHRFETYQRAFEESGSPWLGQARMLIGAVRDFEEELLEKNRHEFVLVHGDYHPKNIIIGQELMHDVGTLYVSVIDFGSVLAFHPAFDVGYFISQFQYQLRDYPAVIENYPAEDFVQAWLDATGRRDSPGFRRALALFRIRANLSIASYLIHLGMGESGNMEEIMTRSMALLSESGA</sequence>
<dbReference type="Pfam" id="PF13263">
    <property type="entry name" value="PHP_C"/>
    <property type="match status" value="1"/>
</dbReference>
<dbReference type="InterPro" id="IPR011009">
    <property type="entry name" value="Kinase-like_dom_sf"/>
</dbReference>
<dbReference type="Gene3D" id="3.20.20.140">
    <property type="entry name" value="Metal-dependent hydrolases"/>
    <property type="match status" value="1"/>
</dbReference>
<dbReference type="GO" id="GO:0016740">
    <property type="term" value="F:transferase activity"/>
    <property type="evidence" value="ECO:0007669"/>
    <property type="project" value="UniProtKB-KW"/>
</dbReference>
<dbReference type="GO" id="GO:0004534">
    <property type="term" value="F:5'-3' RNA exonuclease activity"/>
    <property type="evidence" value="ECO:0007669"/>
    <property type="project" value="TreeGrafter"/>
</dbReference>
<reference evidence="2" key="1">
    <citation type="submission" date="2019-03" db="EMBL/GenBank/DDBJ databases">
        <authorList>
            <person name="Hao L."/>
        </authorList>
    </citation>
    <scope>NUCLEOTIDE SEQUENCE</scope>
</reference>
<feature type="domain" description="Aminoglycoside phosphotransferase" evidence="1">
    <location>
        <begin position="222"/>
        <end position="445"/>
    </location>
</feature>
<name>A0A485M488_9ZZZZ</name>
<dbReference type="PANTHER" id="PTHR42924">
    <property type="entry name" value="EXONUCLEASE"/>
    <property type="match status" value="1"/>
</dbReference>
<dbReference type="InterPro" id="IPR052018">
    <property type="entry name" value="PHP_domain"/>
</dbReference>
<accession>A0A485M488</accession>
<dbReference type="SUPFAM" id="SSF56112">
    <property type="entry name" value="Protein kinase-like (PK-like)"/>
    <property type="match status" value="1"/>
</dbReference>
<organism evidence="2">
    <name type="scientific">anaerobic digester metagenome</name>
    <dbReference type="NCBI Taxonomy" id="1263854"/>
    <lineage>
        <taxon>unclassified sequences</taxon>
        <taxon>metagenomes</taxon>
        <taxon>ecological metagenomes</taxon>
    </lineage>
</organism>
<proteinExistence type="predicted"/>
<evidence type="ECO:0000313" key="2">
    <source>
        <dbReference type="EMBL" id="VFU18162.1"/>
    </source>
</evidence>
<dbReference type="Pfam" id="PF01636">
    <property type="entry name" value="APH"/>
    <property type="match status" value="1"/>
</dbReference>
<keyword evidence="2" id="KW-0808">Transferase</keyword>
<evidence type="ECO:0000259" key="1">
    <source>
        <dbReference type="Pfam" id="PF01636"/>
    </source>
</evidence>
<dbReference type="InterPro" id="IPR016195">
    <property type="entry name" value="Pol/histidinol_Pase-like"/>
</dbReference>
<dbReference type="InterPro" id="IPR002575">
    <property type="entry name" value="Aminoglycoside_PTrfase"/>
</dbReference>
<dbReference type="Gene3D" id="3.90.1200.10">
    <property type="match status" value="1"/>
</dbReference>
<dbReference type="AlphaFoldDB" id="A0A485M488"/>